<accession>A0A133KGU8</accession>
<dbReference type="AlphaFoldDB" id="A0A133KGU8"/>
<dbReference type="RefSeq" id="WP_004835784.1">
    <property type="nucleotide sequence ID" value="NZ_CAMPNK010000016.1"/>
</dbReference>
<dbReference type="InterPro" id="IPR051531">
    <property type="entry name" value="N-acetyltransferase"/>
</dbReference>
<proteinExistence type="inferred from homology"/>
<comment type="caution">
    <text evidence="5">The sequence shown here is derived from an EMBL/GenBank/DDBJ whole genome shotgun (WGS) entry which is preliminary data.</text>
</comment>
<comment type="similarity">
    <text evidence="3">Belongs to the acetyltransferase family. RimJ subfamily.</text>
</comment>
<keyword evidence="6" id="KW-1185">Reference proteome</keyword>
<reference evidence="6" key="1">
    <citation type="submission" date="2016-01" db="EMBL/GenBank/DDBJ databases">
        <authorList>
            <person name="Mitreva M."/>
            <person name="Pepin K.H."/>
            <person name="Mihindukulasuriya K.A."/>
            <person name="Fulton R."/>
            <person name="Fronick C."/>
            <person name="O'Laughlin M."/>
            <person name="Miner T."/>
            <person name="Herter B."/>
            <person name="Rosa B.A."/>
            <person name="Cordes M."/>
            <person name="Tomlinson C."/>
            <person name="Wollam A."/>
            <person name="Palsikar V.B."/>
            <person name="Mardis E.R."/>
            <person name="Wilson R.K."/>
        </authorList>
    </citation>
    <scope>NUCLEOTIDE SEQUENCE [LARGE SCALE GENOMIC DNA]</scope>
    <source>
        <strain evidence="6">MJR8151</strain>
    </source>
</reference>
<dbReference type="OrthoDB" id="9785602at2"/>
<keyword evidence="1 5" id="KW-0808">Transferase</keyword>
<dbReference type="Proteomes" id="UP000070383">
    <property type="component" value="Unassembled WGS sequence"/>
</dbReference>
<dbReference type="GO" id="GO:0016747">
    <property type="term" value="F:acyltransferase activity, transferring groups other than amino-acyl groups"/>
    <property type="evidence" value="ECO:0007669"/>
    <property type="project" value="InterPro"/>
</dbReference>
<gene>
    <name evidence="5" type="ORF">HMPREF3200_00524</name>
</gene>
<evidence type="ECO:0000256" key="3">
    <source>
        <dbReference type="ARBA" id="ARBA00038502"/>
    </source>
</evidence>
<evidence type="ECO:0000313" key="5">
    <source>
        <dbReference type="EMBL" id="KWZ78829.1"/>
    </source>
</evidence>
<dbReference type="PANTHER" id="PTHR43792">
    <property type="entry name" value="GNAT FAMILY, PUTATIVE (AFU_ORTHOLOGUE AFUA_3G00765)-RELATED-RELATED"/>
    <property type="match status" value="1"/>
</dbReference>
<dbReference type="SUPFAM" id="SSF55729">
    <property type="entry name" value="Acyl-CoA N-acyltransferases (Nat)"/>
    <property type="match status" value="1"/>
</dbReference>
<dbReference type="Pfam" id="PF13302">
    <property type="entry name" value="Acetyltransf_3"/>
    <property type="match status" value="1"/>
</dbReference>
<evidence type="ECO:0000256" key="1">
    <source>
        <dbReference type="ARBA" id="ARBA00022679"/>
    </source>
</evidence>
<dbReference type="PATRIC" id="fig|33036.3.peg.522"/>
<dbReference type="InterPro" id="IPR000182">
    <property type="entry name" value="GNAT_dom"/>
</dbReference>
<organism evidence="5 6">
    <name type="scientific">Anaerococcus tetradius</name>
    <dbReference type="NCBI Taxonomy" id="33036"/>
    <lineage>
        <taxon>Bacteria</taxon>
        <taxon>Bacillati</taxon>
        <taxon>Bacillota</taxon>
        <taxon>Tissierellia</taxon>
        <taxon>Tissierellales</taxon>
        <taxon>Peptoniphilaceae</taxon>
        <taxon>Anaerococcus</taxon>
    </lineage>
</organism>
<evidence type="ECO:0000259" key="4">
    <source>
        <dbReference type="PROSITE" id="PS51186"/>
    </source>
</evidence>
<keyword evidence="2" id="KW-0012">Acyltransferase</keyword>
<evidence type="ECO:0000313" key="6">
    <source>
        <dbReference type="Proteomes" id="UP000070383"/>
    </source>
</evidence>
<dbReference type="PANTHER" id="PTHR43792:SF8">
    <property type="entry name" value="[RIBOSOMAL PROTEIN US5]-ALANINE N-ACETYLTRANSFERASE"/>
    <property type="match status" value="1"/>
</dbReference>
<evidence type="ECO:0000256" key="2">
    <source>
        <dbReference type="ARBA" id="ARBA00023315"/>
    </source>
</evidence>
<protein>
    <submittedName>
        <fullName evidence="5">Acetyltransferase, GNAT family</fullName>
    </submittedName>
</protein>
<dbReference type="STRING" id="33036.HMPREF3200_00524"/>
<sequence length="173" mass="19826">MKIRDIETARLLLRGFQKEDALWAYKIWNDPEMGKYLPDEAMEEIDEAYIKELEQLGDDEECCYLIPVLKDSKERVGTCSFIRSHDGKIYDIAYCIHKDLWNNGYATEIAKGLISFAMESGADKVTIEVNQDNKASNRVAEKCGGKVVSEDIFVKKGTNATKKTYKYEISFKK</sequence>
<dbReference type="InterPro" id="IPR016181">
    <property type="entry name" value="Acyl_CoA_acyltransferase"/>
</dbReference>
<dbReference type="Gene3D" id="3.40.630.30">
    <property type="match status" value="1"/>
</dbReference>
<name>A0A133KGU8_9FIRM</name>
<dbReference type="PROSITE" id="PS51186">
    <property type="entry name" value="GNAT"/>
    <property type="match status" value="1"/>
</dbReference>
<dbReference type="EMBL" id="LRPM01000014">
    <property type="protein sequence ID" value="KWZ78829.1"/>
    <property type="molecule type" value="Genomic_DNA"/>
</dbReference>
<feature type="domain" description="N-acetyltransferase" evidence="4">
    <location>
        <begin position="20"/>
        <end position="168"/>
    </location>
</feature>